<reference evidence="3 4" key="2">
    <citation type="journal article" date="2021" name="J. Hered.">
        <title>Feather Gene Expression Elucidates the Developmental Basis of Plumage Iridescence in African Starlings.</title>
        <authorList>
            <person name="Rubenstein D.R."/>
            <person name="Corvelo A."/>
            <person name="MacManes M.D."/>
            <person name="Maia R."/>
            <person name="Narzisi G."/>
            <person name="Rousaki A."/>
            <person name="Vandenabeele P."/>
            <person name="Shawkey M.D."/>
            <person name="Solomon J."/>
        </authorList>
    </citation>
    <scope>NUCLEOTIDE SEQUENCE [LARGE SCALE GENOMIC DNA]</scope>
    <source>
        <strain evidence="3">SS15</strain>
    </source>
</reference>
<accession>A0A835TQN9</accession>
<comment type="caution">
    <text evidence="2">The sequence shown here is derived from an EMBL/GenBank/DDBJ whole genome shotgun (WGS) entry which is preliminary data.</text>
</comment>
<feature type="region of interest" description="Disordered" evidence="1">
    <location>
        <begin position="1"/>
        <end position="51"/>
    </location>
</feature>
<protein>
    <submittedName>
        <fullName evidence="2">Uncharacterized protein</fullName>
    </submittedName>
</protein>
<dbReference type="PANTHER" id="PTHR24135">
    <property type="entry name" value="SH3 AND MULTIPLE ANKYRIN REPEAT DOMAINS PROTEIN"/>
    <property type="match status" value="1"/>
</dbReference>
<dbReference type="OrthoDB" id="9217706at2759"/>
<sequence length="118" mass="13039">MRPRTFHDLIPLIPMEGSESSGKGQNSLEKEKNSLEKEENPGKRDRIQGEGESCARVLLFRGASKEIRNYNSQTAFQVSRIPGNPMELPSIPTAARSRIQGFFQDPNPTPLGASQDLG</sequence>
<reference evidence="3" key="3">
    <citation type="submission" date="2022-01" db="EMBL/GenBank/DDBJ databases">
        <authorList>
            <person name="Rubenstein D.R."/>
        </authorList>
    </citation>
    <scope>NUCLEOTIDE SEQUENCE</scope>
    <source>
        <strain evidence="3">SS15</strain>
        <tissue evidence="3">Liver</tissue>
    </source>
</reference>
<reference evidence="2" key="1">
    <citation type="submission" date="2020-10" db="EMBL/GenBank/DDBJ databases">
        <title>Feather gene expression reveals the developmental basis of iridescence in African starlings.</title>
        <authorList>
            <person name="Rubenstein D.R."/>
        </authorList>
    </citation>
    <scope>NUCLEOTIDE SEQUENCE</scope>
    <source>
        <strain evidence="2">SS15</strain>
        <tissue evidence="2">Liver</tissue>
    </source>
</reference>
<dbReference type="InterPro" id="IPR051569">
    <property type="entry name" value="SHANK"/>
</dbReference>
<dbReference type="GO" id="GO:0045211">
    <property type="term" value="C:postsynaptic membrane"/>
    <property type="evidence" value="ECO:0007669"/>
    <property type="project" value="TreeGrafter"/>
</dbReference>
<gene>
    <name evidence="3" type="ORF">IHE44_0012701</name>
    <name evidence="2" type="ORF">IHE44_007210</name>
</gene>
<evidence type="ECO:0000313" key="2">
    <source>
        <dbReference type="EMBL" id="KAG0114840.1"/>
    </source>
</evidence>
<feature type="compositionally biased region" description="Basic and acidic residues" evidence="1">
    <location>
        <begin position="28"/>
        <end position="49"/>
    </location>
</feature>
<keyword evidence="4" id="KW-1185">Reference proteome</keyword>
<dbReference type="GO" id="GO:0030160">
    <property type="term" value="F:synaptic receptor adaptor activity"/>
    <property type="evidence" value="ECO:0007669"/>
    <property type="project" value="TreeGrafter"/>
</dbReference>
<dbReference type="GO" id="GO:0043197">
    <property type="term" value="C:dendritic spine"/>
    <property type="evidence" value="ECO:0007669"/>
    <property type="project" value="TreeGrafter"/>
</dbReference>
<dbReference type="GO" id="GO:0035255">
    <property type="term" value="F:ionotropic glutamate receptor binding"/>
    <property type="evidence" value="ECO:0007669"/>
    <property type="project" value="TreeGrafter"/>
</dbReference>
<evidence type="ECO:0000256" key="1">
    <source>
        <dbReference type="SAM" id="MobiDB-lite"/>
    </source>
</evidence>
<dbReference type="EMBL" id="JADDUC010000261">
    <property type="protein sequence ID" value="KAG0114840.1"/>
    <property type="molecule type" value="Genomic_DNA"/>
</dbReference>
<dbReference type="AlphaFoldDB" id="A0A835TQN9"/>
<evidence type="ECO:0000313" key="3">
    <source>
        <dbReference type="EMBL" id="KAI1239575.1"/>
    </source>
</evidence>
<dbReference type="PANTHER" id="PTHR24135:SF4">
    <property type="entry name" value="SH3 AND MULTIPLE ANKYRIN REPEAT DOMAINS PROTEIN 3"/>
    <property type="match status" value="1"/>
</dbReference>
<dbReference type="GO" id="GO:0014069">
    <property type="term" value="C:postsynaptic density"/>
    <property type="evidence" value="ECO:0007669"/>
    <property type="project" value="TreeGrafter"/>
</dbReference>
<proteinExistence type="predicted"/>
<dbReference type="Proteomes" id="UP000618051">
    <property type="component" value="Unassembled WGS sequence"/>
</dbReference>
<dbReference type="EMBL" id="JADDUC020000005">
    <property type="protein sequence ID" value="KAI1239575.1"/>
    <property type="molecule type" value="Genomic_DNA"/>
</dbReference>
<evidence type="ECO:0000313" key="4">
    <source>
        <dbReference type="Proteomes" id="UP000618051"/>
    </source>
</evidence>
<organism evidence="2">
    <name type="scientific">Lamprotornis superbus</name>
    <dbReference type="NCBI Taxonomy" id="245042"/>
    <lineage>
        <taxon>Eukaryota</taxon>
        <taxon>Metazoa</taxon>
        <taxon>Chordata</taxon>
        <taxon>Craniata</taxon>
        <taxon>Vertebrata</taxon>
        <taxon>Euteleostomi</taxon>
        <taxon>Archelosauria</taxon>
        <taxon>Archosauria</taxon>
        <taxon>Dinosauria</taxon>
        <taxon>Saurischia</taxon>
        <taxon>Theropoda</taxon>
        <taxon>Coelurosauria</taxon>
        <taxon>Aves</taxon>
        <taxon>Neognathae</taxon>
        <taxon>Neoaves</taxon>
        <taxon>Telluraves</taxon>
        <taxon>Australaves</taxon>
        <taxon>Passeriformes</taxon>
        <taxon>Sturnidae</taxon>
        <taxon>Lamprotornis</taxon>
    </lineage>
</organism>
<name>A0A835TQN9_9PASS</name>